<organism evidence="7 8">
    <name type="scientific">Aspergillus versicolor CBS 583.65</name>
    <dbReference type="NCBI Taxonomy" id="1036611"/>
    <lineage>
        <taxon>Eukaryota</taxon>
        <taxon>Fungi</taxon>
        <taxon>Dikarya</taxon>
        <taxon>Ascomycota</taxon>
        <taxon>Pezizomycotina</taxon>
        <taxon>Eurotiomycetes</taxon>
        <taxon>Eurotiomycetidae</taxon>
        <taxon>Eurotiales</taxon>
        <taxon>Aspergillaceae</taxon>
        <taxon>Aspergillus</taxon>
        <taxon>Aspergillus subgen. Nidulantes</taxon>
    </lineage>
</organism>
<dbReference type="SMART" id="SM00066">
    <property type="entry name" value="GAL4"/>
    <property type="match status" value="1"/>
</dbReference>
<dbReference type="RefSeq" id="XP_040668922.1">
    <property type="nucleotide sequence ID" value="XM_040808272.1"/>
</dbReference>
<dbReference type="InterPro" id="IPR001138">
    <property type="entry name" value="Zn2Cys6_DnaBD"/>
</dbReference>
<accession>A0A1L9PNR1</accession>
<evidence type="ECO:0000313" key="7">
    <source>
        <dbReference type="EMBL" id="OJJ03160.1"/>
    </source>
</evidence>
<dbReference type="GO" id="GO:0003677">
    <property type="term" value="F:DNA binding"/>
    <property type="evidence" value="ECO:0007669"/>
    <property type="project" value="UniProtKB-KW"/>
</dbReference>
<proteinExistence type="predicted"/>
<dbReference type="SUPFAM" id="SSF57701">
    <property type="entry name" value="Zn2/Cys6 DNA-binding domain"/>
    <property type="match status" value="1"/>
</dbReference>
<evidence type="ECO:0000256" key="4">
    <source>
        <dbReference type="ARBA" id="ARBA00023242"/>
    </source>
</evidence>
<dbReference type="InterPro" id="IPR053181">
    <property type="entry name" value="EcdB-like_regulator"/>
</dbReference>
<dbReference type="Pfam" id="PF00172">
    <property type="entry name" value="Zn_clus"/>
    <property type="match status" value="1"/>
</dbReference>
<feature type="domain" description="Zn(2)-C6 fungal-type" evidence="6">
    <location>
        <begin position="12"/>
        <end position="42"/>
    </location>
</feature>
<dbReference type="GeneID" id="63723783"/>
<evidence type="ECO:0000256" key="3">
    <source>
        <dbReference type="ARBA" id="ARBA00023163"/>
    </source>
</evidence>
<dbReference type="VEuPathDB" id="FungiDB:ASPVEDRAFT_151709"/>
<evidence type="ECO:0000259" key="6">
    <source>
        <dbReference type="PROSITE" id="PS50048"/>
    </source>
</evidence>
<dbReference type="PANTHER" id="PTHR47785">
    <property type="entry name" value="ZN(II)2CYS6 TRANSCRIPTION FACTOR (EUROFUNG)-RELATED-RELATED"/>
    <property type="match status" value="1"/>
</dbReference>
<dbReference type="GO" id="GO:0008270">
    <property type="term" value="F:zinc ion binding"/>
    <property type="evidence" value="ECO:0007669"/>
    <property type="project" value="InterPro"/>
</dbReference>
<keyword evidence="3" id="KW-0804">Transcription</keyword>
<sequence>MFQTPRERKILACQACRVHKQGCDRQKPRCSRCSNLGRQCVYQRQPDTVDGPIQECALNGSVECRAPTVQVSFLLLSYLVFHLISSSTKYYRQTASESVTTASGLAPDTDTQYPVPAVAVLKSDVIASTPAGAVHELESRMNAITATTARPVDSPQKGPAIPANPHGTRGS</sequence>
<evidence type="ECO:0000256" key="5">
    <source>
        <dbReference type="SAM" id="MobiDB-lite"/>
    </source>
</evidence>
<gene>
    <name evidence="7" type="ORF">ASPVEDRAFT_151709</name>
</gene>
<keyword evidence="2" id="KW-0238">DNA-binding</keyword>
<dbReference type="AlphaFoldDB" id="A0A1L9PNR1"/>
<evidence type="ECO:0000256" key="2">
    <source>
        <dbReference type="ARBA" id="ARBA00023125"/>
    </source>
</evidence>
<evidence type="ECO:0000313" key="8">
    <source>
        <dbReference type="Proteomes" id="UP000184073"/>
    </source>
</evidence>
<dbReference type="OrthoDB" id="3862662at2759"/>
<feature type="region of interest" description="Disordered" evidence="5">
    <location>
        <begin position="147"/>
        <end position="171"/>
    </location>
</feature>
<dbReference type="PROSITE" id="PS50048">
    <property type="entry name" value="ZN2_CY6_FUNGAL_2"/>
    <property type="match status" value="1"/>
</dbReference>
<keyword evidence="1" id="KW-0805">Transcription regulation</keyword>
<keyword evidence="4" id="KW-0539">Nucleus</keyword>
<keyword evidence="8" id="KW-1185">Reference proteome</keyword>
<evidence type="ECO:0000256" key="1">
    <source>
        <dbReference type="ARBA" id="ARBA00023015"/>
    </source>
</evidence>
<dbReference type="PROSITE" id="PS00463">
    <property type="entry name" value="ZN2_CY6_FUNGAL_1"/>
    <property type="match status" value="1"/>
</dbReference>
<dbReference type="Proteomes" id="UP000184073">
    <property type="component" value="Unassembled WGS sequence"/>
</dbReference>
<reference evidence="8" key="1">
    <citation type="journal article" date="2017" name="Genome Biol.">
        <title>Comparative genomics reveals high biological diversity and specific adaptations in the industrially and medically important fungal genus Aspergillus.</title>
        <authorList>
            <person name="de Vries R.P."/>
            <person name="Riley R."/>
            <person name="Wiebenga A."/>
            <person name="Aguilar-Osorio G."/>
            <person name="Amillis S."/>
            <person name="Uchima C.A."/>
            <person name="Anderluh G."/>
            <person name="Asadollahi M."/>
            <person name="Askin M."/>
            <person name="Barry K."/>
            <person name="Battaglia E."/>
            <person name="Bayram O."/>
            <person name="Benocci T."/>
            <person name="Braus-Stromeyer S.A."/>
            <person name="Caldana C."/>
            <person name="Canovas D."/>
            <person name="Cerqueira G.C."/>
            <person name="Chen F."/>
            <person name="Chen W."/>
            <person name="Choi C."/>
            <person name="Clum A."/>
            <person name="Dos Santos R.A."/>
            <person name="Damasio A.R."/>
            <person name="Diallinas G."/>
            <person name="Emri T."/>
            <person name="Fekete E."/>
            <person name="Flipphi M."/>
            <person name="Freyberg S."/>
            <person name="Gallo A."/>
            <person name="Gournas C."/>
            <person name="Habgood R."/>
            <person name="Hainaut M."/>
            <person name="Harispe M.L."/>
            <person name="Henrissat B."/>
            <person name="Hilden K.S."/>
            <person name="Hope R."/>
            <person name="Hossain A."/>
            <person name="Karabika E."/>
            <person name="Karaffa L."/>
            <person name="Karanyi Z."/>
            <person name="Krasevec N."/>
            <person name="Kuo A."/>
            <person name="Kusch H."/>
            <person name="LaButti K."/>
            <person name="Lagendijk E.L."/>
            <person name="Lapidus A."/>
            <person name="Levasseur A."/>
            <person name="Lindquist E."/>
            <person name="Lipzen A."/>
            <person name="Logrieco A.F."/>
            <person name="MacCabe A."/>
            <person name="Maekelae M.R."/>
            <person name="Malavazi I."/>
            <person name="Melin P."/>
            <person name="Meyer V."/>
            <person name="Mielnichuk N."/>
            <person name="Miskei M."/>
            <person name="Molnar A.P."/>
            <person name="Mule G."/>
            <person name="Ngan C.Y."/>
            <person name="Orejas M."/>
            <person name="Orosz E."/>
            <person name="Ouedraogo J.P."/>
            <person name="Overkamp K.M."/>
            <person name="Park H.-S."/>
            <person name="Perrone G."/>
            <person name="Piumi F."/>
            <person name="Punt P.J."/>
            <person name="Ram A.F."/>
            <person name="Ramon A."/>
            <person name="Rauscher S."/>
            <person name="Record E."/>
            <person name="Riano-Pachon D.M."/>
            <person name="Robert V."/>
            <person name="Roehrig J."/>
            <person name="Ruller R."/>
            <person name="Salamov A."/>
            <person name="Salih N.S."/>
            <person name="Samson R.A."/>
            <person name="Sandor E."/>
            <person name="Sanguinetti M."/>
            <person name="Schuetze T."/>
            <person name="Sepcic K."/>
            <person name="Shelest E."/>
            <person name="Sherlock G."/>
            <person name="Sophianopoulou V."/>
            <person name="Squina F.M."/>
            <person name="Sun H."/>
            <person name="Susca A."/>
            <person name="Todd R.B."/>
            <person name="Tsang A."/>
            <person name="Unkles S.E."/>
            <person name="van de Wiele N."/>
            <person name="van Rossen-Uffink D."/>
            <person name="Oliveira J.V."/>
            <person name="Vesth T.C."/>
            <person name="Visser J."/>
            <person name="Yu J.-H."/>
            <person name="Zhou M."/>
            <person name="Andersen M.R."/>
            <person name="Archer D.B."/>
            <person name="Baker S.E."/>
            <person name="Benoit I."/>
            <person name="Brakhage A.A."/>
            <person name="Braus G.H."/>
            <person name="Fischer R."/>
            <person name="Frisvad J.C."/>
            <person name="Goldman G.H."/>
            <person name="Houbraken J."/>
            <person name="Oakley B."/>
            <person name="Pocsi I."/>
            <person name="Scazzocchio C."/>
            <person name="Seiboth B."/>
            <person name="vanKuyk P.A."/>
            <person name="Wortman J."/>
            <person name="Dyer P.S."/>
            <person name="Grigoriev I.V."/>
        </authorList>
    </citation>
    <scope>NUCLEOTIDE SEQUENCE [LARGE SCALE GENOMIC DNA]</scope>
    <source>
        <strain evidence="8">CBS 583.65</strain>
    </source>
</reference>
<name>A0A1L9PNR1_ASPVE</name>
<dbReference type="GO" id="GO:0000981">
    <property type="term" value="F:DNA-binding transcription factor activity, RNA polymerase II-specific"/>
    <property type="evidence" value="ECO:0007669"/>
    <property type="project" value="InterPro"/>
</dbReference>
<dbReference type="InterPro" id="IPR036864">
    <property type="entry name" value="Zn2-C6_fun-type_DNA-bd_sf"/>
</dbReference>
<dbReference type="EMBL" id="KV878130">
    <property type="protein sequence ID" value="OJJ03160.1"/>
    <property type="molecule type" value="Genomic_DNA"/>
</dbReference>
<protein>
    <recommendedName>
        <fullName evidence="6">Zn(2)-C6 fungal-type domain-containing protein</fullName>
    </recommendedName>
</protein>
<dbReference type="CDD" id="cd00067">
    <property type="entry name" value="GAL4"/>
    <property type="match status" value="1"/>
</dbReference>
<dbReference type="Gene3D" id="4.10.240.10">
    <property type="entry name" value="Zn(2)-C6 fungal-type DNA-binding domain"/>
    <property type="match status" value="1"/>
</dbReference>